<keyword evidence="1" id="KW-0472">Membrane</keyword>
<keyword evidence="3" id="KW-1185">Reference proteome</keyword>
<evidence type="ECO:0000313" key="3">
    <source>
        <dbReference type="Proteomes" id="UP000605992"/>
    </source>
</evidence>
<feature type="transmembrane region" description="Helical" evidence="1">
    <location>
        <begin position="21"/>
        <end position="39"/>
    </location>
</feature>
<dbReference type="AlphaFoldDB" id="A0A8J3V081"/>
<gene>
    <name evidence="2" type="ORF">Pth03_25950</name>
</gene>
<dbReference type="EMBL" id="BOOR01000016">
    <property type="protein sequence ID" value="GII54206.1"/>
    <property type="molecule type" value="Genomic_DNA"/>
</dbReference>
<evidence type="ECO:0000313" key="2">
    <source>
        <dbReference type="EMBL" id="GII54206.1"/>
    </source>
</evidence>
<dbReference type="Proteomes" id="UP000605992">
    <property type="component" value="Unassembled WGS sequence"/>
</dbReference>
<keyword evidence="1" id="KW-1133">Transmembrane helix</keyword>
<sequence>MHDAPKREPGTEETPRDVIEIRAGSVLFILALTVAVASAAVGVTIATIVFGVVALSAVIQMVAALRRRTARALPDEDDSRRRR</sequence>
<proteinExistence type="predicted"/>
<organism evidence="2 3">
    <name type="scientific">Planotetraspora thailandica</name>
    <dbReference type="NCBI Taxonomy" id="487172"/>
    <lineage>
        <taxon>Bacteria</taxon>
        <taxon>Bacillati</taxon>
        <taxon>Actinomycetota</taxon>
        <taxon>Actinomycetes</taxon>
        <taxon>Streptosporangiales</taxon>
        <taxon>Streptosporangiaceae</taxon>
        <taxon>Planotetraspora</taxon>
    </lineage>
</organism>
<reference evidence="2" key="1">
    <citation type="submission" date="2021-01" db="EMBL/GenBank/DDBJ databases">
        <title>Whole genome shotgun sequence of Planotetraspora thailandica NBRC 104271.</title>
        <authorList>
            <person name="Komaki H."/>
            <person name="Tamura T."/>
        </authorList>
    </citation>
    <scope>NUCLEOTIDE SEQUENCE</scope>
    <source>
        <strain evidence="2">NBRC 104271</strain>
    </source>
</reference>
<dbReference type="RefSeq" id="WP_203944449.1">
    <property type="nucleotide sequence ID" value="NZ_BOOR01000016.1"/>
</dbReference>
<keyword evidence="1" id="KW-0812">Transmembrane</keyword>
<accession>A0A8J3V081</accession>
<feature type="transmembrane region" description="Helical" evidence="1">
    <location>
        <begin position="45"/>
        <end position="65"/>
    </location>
</feature>
<name>A0A8J3V081_9ACTN</name>
<comment type="caution">
    <text evidence="2">The sequence shown here is derived from an EMBL/GenBank/DDBJ whole genome shotgun (WGS) entry which is preliminary data.</text>
</comment>
<evidence type="ECO:0000256" key="1">
    <source>
        <dbReference type="SAM" id="Phobius"/>
    </source>
</evidence>
<protein>
    <submittedName>
        <fullName evidence="2">Uncharacterized protein</fullName>
    </submittedName>
</protein>